<reference evidence="7 8" key="1">
    <citation type="journal article" date="2015" name="Genome Announc.">
        <title>Complete Genome Sequencing of Protease-Producing Novel Arthrobacter sp. Strain IHBB 11108 Using PacBio Single-Molecule Real-Time Sequencing Technology.</title>
        <authorList>
            <person name="Kiran S."/>
            <person name="Swarnkar M.K."/>
            <person name="Pal M."/>
            <person name="Thakur R."/>
            <person name="Tewari R."/>
            <person name="Singh A.K."/>
            <person name="Gulati A."/>
        </authorList>
    </citation>
    <scope>NUCLEOTIDE SEQUENCE [LARGE SCALE GENOMIC DNA]</scope>
    <source>
        <strain evidence="7 8">IHBB 11108</strain>
    </source>
</reference>
<dbReference type="STRING" id="1618207.UM93_06690"/>
<dbReference type="Proteomes" id="UP000061839">
    <property type="component" value="Chromosome"/>
</dbReference>
<evidence type="ECO:0000259" key="6">
    <source>
        <dbReference type="Pfam" id="PF04138"/>
    </source>
</evidence>
<gene>
    <name evidence="7" type="ORF">UM93_06690</name>
</gene>
<feature type="transmembrane region" description="Helical" evidence="5">
    <location>
        <begin position="71"/>
        <end position="90"/>
    </location>
</feature>
<dbReference type="AlphaFoldDB" id="A0A0D4C308"/>
<dbReference type="GO" id="GO:0016020">
    <property type="term" value="C:membrane"/>
    <property type="evidence" value="ECO:0007669"/>
    <property type="project" value="UniProtKB-SubCell"/>
</dbReference>
<sequence>MWRQIGGFLFVGAICTAASLAIFAGLRPFTGSQWANLIALVLTSILNTELNRRHSWAIKERQHWFRDHRRGLWVMLLALLLTSSSLWLLHAINPNPTVFEDVLTITAANVLAALSRFLLLRYWIFRRVRSRGSAAK</sequence>
<accession>A0A0D4C308</accession>
<evidence type="ECO:0000256" key="2">
    <source>
        <dbReference type="ARBA" id="ARBA00022692"/>
    </source>
</evidence>
<name>A0A0D4C308_9MICC</name>
<evidence type="ECO:0000256" key="5">
    <source>
        <dbReference type="SAM" id="Phobius"/>
    </source>
</evidence>
<organism evidence="7 8">
    <name type="scientific">Psychromicrobium lacuslunae</name>
    <dbReference type="NCBI Taxonomy" id="1618207"/>
    <lineage>
        <taxon>Bacteria</taxon>
        <taxon>Bacillati</taxon>
        <taxon>Actinomycetota</taxon>
        <taxon>Actinomycetes</taxon>
        <taxon>Micrococcales</taxon>
        <taxon>Micrococcaceae</taxon>
        <taxon>Psychromicrobium</taxon>
    </lineage>
</organism>
<dbReference type="KEGG" id="ari:UM93_06690"/>
<feature type="transmembrane region" description="Helical" evidence="5">
    <location>
        <begin position="102"/>
        <end position="124"/>
    </location>
</feature>
<keyword evidence="3 5" id="KW-1133">Transmembrane helix</keyword>
<feature type="transmembrane region" description="Helical" evidence="5">
    <location>
        <begin position="7"/>
        <end position="26"/>
    </location>
</feature>
<dbReference type="GO" id="GO:0000271">
    <property type="term" value="P:polysaccharide biosynthetic process"/>
    <property type="evidence" value="ECO:0007669"/>
    <property type="project" value="InterPro"/>
</dbReference>
<evidence type="ECO:0000313" key="7">
    <source>
        <dbReference type="EMBL" id="AJT42939.1"/>
    </source>
</evidence>
<dbReference type="PATRIC" id="fig|1618207.4.peg.1356"/>
<proteinExistence type="predicted"/>
<dbReference type="InterPro" id="IPR007267">
    <property type="entry name" value="GtrA_DPMS_TM"/>
</dbReference>
<comment type="subcellular location">
    <subcellularLocation>
        <location evidence="1">Membrane</location>
        <topology evidence="1">Multi-pass membrane protein</topology>
    </subcellularLocation>
</comment>
<dbReference type="HOGENOM" id="CLU_126565_0_0_11"/>
<keyword evidence="4 5" id="KW-0472">Membrane</keyword>
<feature type="transmembrane region" description="Helical" evidence="5">
    <location>
        <begin position="32"/>
        <end position="50"/>
    </location>
</feature>
<evidence type="ECO:0000256" key="4">
    <source>
        <dbReference type="ARBA" id="ARBA00023136"/>
    </source>
</evidence>
<keyword evidence="2 5" id="KW-0812">Transmembrane</keyword>
<protein>
    <recommendedName>
        <fullName evidence="6">GtrA/DPMS transmembrane domain-containing protein</fullName>
    </recommendedName>
</protein>
<evidence type="ECO:0000313" key="8">
    <source>
        <dbReference type="Proteomes" id="UP000061839"/>
    </source>
</evidence>
<evidence type="ECO:0000256" key="1">
    <source>
        <dbReference type="ARBA" id="ARBA00004141"/>
    </source>
</evidence>
<evidence type="ECO:0000256" key="3">
    <source>
        <dbReference type="ARBA" id="ARBA00022989"/>
    </source>
</evidence>
<keyword evidence="8" id="KW-1185">Reference proteome</keyword>
<dbReference type="EMBL" id="CP011005">
    <property type="protein sequence ID" value="AJT42939.1"/>
    <property type="molecule type" value="Genomic_DNA"/>
</dbReference>
<feature type="domain" description="GtrA/DPMS transmembrane" evidence="6">
    <location>
        <begin position="8"/>
        <end position="125"/>
    </location>
</feature>
<dbReference type="Pfam" id="PF04138">
    <property type="entry name" value="GtrA_DPMS_TM"/>
    <property type="match status" value="1"/>
</dbReference>